<evidence type="ECO:0000256" key="1">
    <source>
        <dbReference type="ARBA" id="ARBA00004236"/>
    </source>
</evidence>
<dbReference type="Pfam" id="PF00535">
    <property type="entry name" value="Glycos_transf_2"/>
    <property type="match status" value="1"/>
</dbReference>
<evidence type="ECO:0000313" key="7">
    <source>
        <dbReference type="EMBL" id="PVE45492.1"/>
    </source>
</evidence>
<keyword evidence="5" id="KW-0472">Membrane</keyword>
<keyword evidence="3" id="KW-0328">Glycosyltransferase</keyword>
<keyword evidence="4 7" id="KW-0808">Transferase</keyword>
<dbReference type="PANTHER" id="PTHR43646">
    <property type="entry name" value="GLYCOSYLTRANSFERASE"/>
    <property type="match status" value="1"/>
</dbReference>
<evidence type="ECO:0000313" key="8">
    <source>
        <dbReference type="Proteomes" id="UP000244810"/>
    </source>
</evidence>
<name>A0A2T7ULB0_9RHOB</name>
<dbReference type="InterPro" id="IPR029044">
    <property type="entry name" value="Nucleotide-diphossugar_trans"/>
</dbReference>
<dbReference type="GO" id="GO:0005886">
    <property type="term" value="C:plasma membrane"/>
    <property type="evidence" value="ECO:0007669"/>
    <property type="project" value="UniProtKB-SubCell"/>
</dbReference>
<evidence type="ECO:0000256" key="2">
    <source>
        <dbReference type="ARBA" id="ARBA00022475"/>
    </source>
</evidence>
<organism evidence="7 8">
    <name type="scientific">Pararhodobacter aggregans</name>
    <dbReference type="NCBI Taxonomy" id="404875"/>
    <lineage>
        <taxon>Bacteria</taxon>
        <taxon>Pseudomonadati</taxon>
        <taxon>Pseudomonadota</taxon>
        <taxon>Alphaproteobacteria</taxon>
        <taxon>Rhodobacterales</taxon>
        <taxon>Paracoccaceae</taxon>
        <taxon>Pararhodobacter</taxon>
    </lineage>
</organism>
<dbReference type="GO" id="GO:0016757">
    <property type="term" value="F:glycosyltransferase activity"/>
    <property type="evidence" value="ECO:0007669"/>
    <property type="project" value="UniProtKB-KW"/>
</dbReference>
<sequence>MSLSIVIPACNEGGYIDACLAALLASSGPEGAQVIVAANGCTDDTVARALAHTPAFAARRWQLLVMDLPALGKMGALDAGEAMADFPARVYLDADVLVSPPLMAQIAGALAGPGAVYASGTPVVTAESWVTRAFARFWTRLPFVAEGVPGFGLYAVNGAGRARWGTFPRIISDDTYVRVLFTPAERVKVPAPYRWPLVEGFDRLVKVRRRQDQGVSELMALEPGLMANEGKDAPGKGWLIRRALADPIAFGVYAAVKIAVRAGWGAQTGWVRGR</sequence>
<gene>
    <name evidence="7" type="ORF">DDE23_20945</name>
</gene>
<keyword evidence="8" id="KW-1185">Reference proteome</keyword>
<dbReference type="EMBL" id="QDDR01000014">
    <property type="protein sequence ID" value="PVE45492.1"/>
    <property type="molecule type" value="Genomic_DNA"/>
</dbReference>
<evidence type="ECO:0000256" key="4">
    <source>
        <dbReference type="ARBA" id="ARBA00022679"/>
    </source>
</evidence>
<dbReference type="AlphaFoldDB" id="A0A2T7ULB0"/>
<dbReference type="SUPFAM" id="SSF53448">
    <property type="entry name" value="Nucleotide-diphospho-sugar transferases"/>
    <property type="match status" value="1"/>
</dbReference>
<feature type="domain" description="Glycosyltransferase 2-like" evidence="6">
    <location>
        <begin position="4"/>
        <end position="140"/>
    </location>
</feature>
<dbReference type="PANTHER" id="PTHR43646:SF2">
    <property type="entry name" value="GLYCOSYLTRANSFERASE 2-LIKE DOMAIN-CONTAINING PROTEIN"/>
    <property type="match status" value="1"/>
</dbReference>
<evidence type="ECO:0000256" key="3">
    <source>
        <dbReference type="ARBA" id="ARBA00022676"/>
    </source>
</evidence>
<keyword evidence="2" id="KW-1003">Cell membrane</keyword>
<comment type="subcellular location">
    <subcellularLocation>
        <location evidence="1">Cell membrane</location>
    </subcellularLocation>
</comment>
<dbReference type="Proteomes" id="UP000244810">
    <property type="component" value="Unassembled WGS sequence"/>
</dbReference>
<evidence type="ECO:0000256" key="5">
    <source>
        <dbReference type="ARBA" id="ARBA00023136"/>
    </source>
</evidence>
<dbReference type="RefSeq" id="WP_107754371.1">
    <property type="nucleotide sequence ID" value="NZ_QBKF01000013.1"/>
</dbReference>
<reference evidence="7 8" key="1">
    <citation type="journal article" date="2011" name="Syst. Appl. Microbiol.">
        <title>Defluviimonas denitrificans gen. nov., sp. nov., and Pararhodobacter aggregans gen. nov., sp. nov., non-phototrophic Rhodobacteraceae from the biofilter of a marine aquaculture.</title>
        <authorList>
            <person name="Foesel B.U."/>
            <person name="Drake H.L."/>
            <person name="Schramm A."/>
        </authorList>
    </citation>
    <scope>NUCLEOTIDE SEQUENCE [LARGE SCALE GENOMIC DNA]</scope>
    <source>
        <strain evidence="7 8">D1-19</strain>
    </source>
</reference>
<dbReference type="OrthoDB" id="9797391at2"/>
<dbReference type="Gene3D" id="3.90.550.10">
    <property type="entry name" value="Spore Coat Polysaccharide Biosynthesis Protein SpsA, Chain A"/>
    <property type="match status" value="1"/>
</dbReference>
<evidence type="ECO:0000259" key="6">
    <source>
        <dbReference type="Pfam" id="PF00535"/>
    </source>
</evidence>
<protein>
    <submittedName>
        <fullName evidence="7">Glycosyl transferase</fullName>
    </submittedName>
</protein>
<dbReference type="InterPro" id="IPR001173">
    <property type="entry name" value="Glyco_trans_2-like"/>
</dbReference>
<comment type="caution">
    <text evidence="7">The sequence shown here is derived from an EMBL/GenBank/DDBJ whole genome shotgun (WGS) entry which is preliminary data.</text>
</comment>
<accession>A0A2T7ULB0</accession>
<proteinExistence type="predicted"/>